<evidence type="ECO:0000313" key="2">
    <source>
        <dbReference type="Proteomes" id="UP001151760"/>
    </source>
</evidence>
<protein>
    <submittedName>
        <fullName evidence="1">Uncharacterized protein</fullName>
    </submittedName>
</protein>
<name>A0ABQ5HL10_9ASTR</name>
<organism evidence="1 2">
    <name type="scientific">Tanacetum coccineum</name>
    <dbReference type="NCBI Taxonomy" id="301880"/>
    <lineage>
        <taxon>Eukaryota</taxon>
        <taxon>Viridiplantae</taxon>
        <taxon>Streptophyta</taxon>
        <taxon>Embryophyta</taxon>
        <taxon>Tracheophyta</taxon>
        <taxon>Spermatophyta</taxon>
        <taxon>Magnoliopsida</taxon>
        <taxon>eudicotyledons</taxon>
        <taxon>Gunneridae</taxon>
        <taxon>Pentapetalae</taxon>
        <taxon>asterids</taxon>
        <taxon>campanulids</taxon>
        <taxon>Asterales</taxon>
        <taxon>Asteraceae</taxon>
        <taxon>Asteroideae</taxon>
        <taxon>Anthemideae</taxon>
        <taxon>Anthemidinae</taxon>
        <taxon>Tanacetum</taxon>
    </lineage>
</organism>
<keyword evidence="2" id="KW-1185">Reference proteome</keyword>
<comment type="caution">
    <text evidence="1">The sequence shown here is derived from an EMBL/GenBank/DDBJ whole genome shotgun (WGS) entry which is preliminary data.</text>
</comment>
<sequence length="92" mass="10484">MLSTACTLFVNKWNRTLWRERRGDGDGDDDGGFGGEAVGVTGWRWWRHGSGLWWRVVARELVGRIDPEMRIILGVGRKNSPEKLFRWPATAG</sequence>
<evidence type="ECO:0000313" key="1">
    <source>
        <dbReference type="EMBL" id="GJT88076.1"/>
    </source>
</evidence>
<proteinExistence type="predicted"/>
<reference evidence="1" key="1">
    <citation type="journal article" date="2022" name="Int. J. Mol. Sci.">
        <title>Draft Genome of Tanacetum Coccineum: Genomic Comparison of Closely Related Tanacetum-Family Plants.</title>
        <authorList>
            <person name="Yamashiro T."/>
            <person name="Shiraishi A."/>
            <person name="Nakayama K."/>
            <person name="Satake H."/>
        </authorList>
    </citation>
    <scope>NUCLEOTIDE SEQUENCE</scope>
</reference>
<dbReference type="EMBL" id="BQNB010019696">
    <property type="protein sequence ID" value="GJT88076.1"/>
    <property type="molecule type" value="Genomic_DNA"/>
</dbReference>
<reference evidence="1" key="2">
    <citation type="submission" date="2022-01" db="EMBL/GenBank/DDBJ databases">
        <authorList>
            <person name="Yamashiro T."/>
            <person name="Shiraishi A."/>
            <person name="Satake H."/>
            <person name="Nakayama K."/>
        </authorList>
    </citation>
    <scope>NUCLEOTIDE SEQUENCE</scope>
</reference>
<dbReference type="Proteomes" id="UP001151760">
    <property type="component" value="Unassembled WGS sequence"/>
</dbReference>
<accession>A0ABQ5HL10</accession>
<gene>
    <name evidence="1" type="ORF">Tco_1069793</name>
</gene>